<comment type="subcellular location">
    <subcellularLocation>
        <location evidence="1">Cytoplasm</location>
    </subcellularLocation>
</comment>
<dbReference type="GO" id="GO:0004865">
    <property type="term" value="F:protein serine/threonine phosphatase inhibitor activity"/>
    <property type="evidence" value="ECO:0007669"/>
    <property type="project" value="TreeGrafter"/>
</dbReference>
<sequence>MPLSPQSAESLPSSGRQSFGVNSVSEFLAQFPVPQGLPSKSWQDLPVTFLHDNEIALIDPEMSMEEASSILIDRELSALPILAAKGSNEIVTTFDYADLNAFLLMVVGFDDFNDDRYKELTEKVRAGNVVTAYEVSLLGKNKDVFMTIPHTTTLGELAKTLASGIRRVAVTNENGDLSFMASQRSIIRFLWNNIRAFPDLEPLMARTIHSLDIGSCDITCISGDEKVALALRQMNQTGIGSLAVVDSQFRLLGNISLVDVKYVTRSSSVYLLNKSCAHFLSVIKSEQGIRAGKDSAPAFNIYESSTFAFTLAKLVATQCHRLWLVQSPSCPPSPKNNSHFTSSSGGVKVNQLLGVVSLTDIISVLYAHMKGTLIPPPASTHRHGRRGSTSSHRSHSKASGDINMRR</sequence>
<keyword evidence="4" id="KW-0677">Repeat</keyword>
<evidence type="ECO:0000259" key="8">
    <source>
        <dbReference type="PROSITE" id="PS51371"/>
    </source>
</evidence>
<accession>A0AAF0AVU5</accession>
<dbReference type="FunFam" id="3.10.580.10:FF:000035">
    <property type="entry name" value="Protein SDS23"/>
    <property type="match status" value="1"/>
</dbReference>
<evidence type="ECO:0000256" key="1">
    <source>
        <dbReference type="ARBA" id="ARBA00004496"/>
    </source>
</evidence>
<dbReference type="InterPro" id="IPR050511">
    <property type="entry name" value="AMPK_gamma/SDS23_families"/>
</dbReference>
<dbReference type="PROSITE" id="PS51371">
    <property type="entry name" value="CBS"/>
    <property type="match status" value="1"/>
</dbReference>
<dbReference type="Proteomes" id="UP001212411">
    <property type="component" value="Chromosome 1"/>
</dbReference>
<name>A0AAF0AVU5_9SCHI</name>
<dbReference type="KEGG" id="som:SOMG_01443"/>
<dbReference type="Gene3D" id="3.10.580.10">
    <property type="entry name" value="CBS-domain"/>
    <property type="match status" value="2"/>
</dbReference>
<organism evidence="9 10">
    <name type="scientific">Schizosaccharomyces osmophilus</name>
    <dbReference type="NCBI Taxonomy" id="2545709"/>
    <lineage>
        <taxon>Eukaryota</taxon>
        <taxon>Fungi</taxon>
        <taxon>Dikarya</taxon>
        <taxon>Ascomycota</taxon>
        <taxon>Taphrinomycotina</taxon>
        <taxon>Schizosaccharomycetes</taxon>
        <taxon>Schizosaccharomycetales</taxon>
        <taxon>Schizosaccharomycetaceae</taxon>
        <taxon>Schizosaccharomyces</taxon>
    </lineage>
</organism>
<dbReference type="CDD" id="cd02205">
    <property type="entry name" value="CBS_pair_SF"/>
    <property type="match status" value="1"/>
</dbReference>
<reference evidence="9 10" key="1">
    <citation type="journal article" date="2023" name="G3 (Bethesda)">
        <title>A high-quality reference genome for the fission yeast Schizosaccharomyces osmophilus.</title>
        <authorList>
            <person name="Jia G.S."/>
            <person name="Zhang W.C."/>
            <person name="Liang Y."/>
            <person name="Liu X.H."/>
            <person name="Rhind N."/>
            <person name="Pidoux A."/>
            <person name="Brysch-Herzberg M."/>
            <person name="Du L.L."/>
        </authorList>
    </citation>
    <scope>NUCLEOTIDE SEQUENCE [LARGE SCALE GENOMIC DNA]</scope>
    <source>
        <strain evidence="9 10">CBS 15793</strain>
    </source>
</reference>
<evidence type="ECO:0000256" key="6">
    <source>
        <dbReference type="PROSITE-ProRule" id="PRU00703"/>
    </source>
</evidence>
<keyword evidence="5 6" id="KW-0129">CBS domain</keyword>
<dbReference type="InterPro" id="IPR000644">
    <property type="entry name" value="CBS_dom"/>
</dbReference>
<dbReference type="RefSeq" id="XP_056036532.1">
    <property type="nucleotide sequence ID" value="XM_056180236.1"/>
</dbReference>
<gene>
    <name evidence="9" type="primary">sds23</name>
    <name evidence="9" type="ORF">SOMG_01443</name>
</gene>
<evidence type="ECO:0000313" key="9">
    <source>
        <dbReference type="EMBL" id="WBW72289.1"/>
    </source>
</evidence>
<dbReference type="SMART" id="SM00116">
    <property type="entry name" value="CBS"/>
    <property type="match status" value="4"/>
</dbReference>
<comment type="similarity">
    <text evidence="2">Belongs to the SDS23 family.</text>
</comment>
<feature type="compositionally biased region" description="Basic residues" evidence="7">
    <location>
        <begin position="380"/>
        <end position="396"/>
    </location>
</feature>
<feature type="region of interest" description="Disordered" evidence="7">
    <location>
        <begin position="375"/>
        <end position="406"/>
    </location>
</feature>
<dbReference type="EMBL" id="CP115611">
    <property type="protein sequence ID" value="WBW72289.1"/>
    <property type="molecule type" value="Genomic_DNA"/>
</dbReference>
<dbReference type="GO" id="GO:0005737">
    <property type="term" value="C:cytoplasm"/>
    <property type="evidence" value="ECO:0007669"/>
    <property type="project" value="UniProtKB-SubCell"/>
</dbReference>
<dbReference type="PANTHER" id="PTHR13780">
    <property type="entry name" value="AMP-ACTIVATED PROTEIN KINASE, GAMMA REGULATORY SUBUNIT"/>
    <property type="match status" value="1"/>
</dbReference>
<keyword evidence="3" id="KW-0963">Cytoplasm</keyword>
<dbReference type="GO" id="GO:0042149">
    <property type="term" value="P:cellular response to glucose starvation"/>
    <property type="evidence" value="ECO:0007669"/>
    <property type="project" value="TreeGrafter"/>
</dbReference>
<evidence type="ECO:0000256" key="4">
    <source>
        <dbReference type="ARBA" id="ARBA00022737"/>
    </source>
</evidence>
<evidence type="ECO:0000256" key="5">
    <source>
        <dbReference type="ARBA" id="ARBA00023122"/>
    </source>
</evidence>
<keyword evidence="10" id="KW-1185">Reference proteome</keyword>
<proteinExistence type="inferred from homology"/>
<evidence type="ECO:0000256" key="3">
    <source>
        <dbReference type="ARBA" id="ARBA00022490"/>
    </source>
</evidence>
<evidence type="ECO:0000256" key="2">
    <source>
        <dbReference type="ARBA" id="ARBA00006624"/>
    </source>
</evidence>
<protein>
    <submittedName>
        <fullName evidence="9">Serine/threonine protein phosphatase PP2A inhibitor Sds23/Moc1</fullName>
    </submittedName>
</protein>
<dbReference type="AlphaFoldDB" id="A0AAF0AVU5"/>
<feature type="domain" description="CBS" evidence="8">
    <location>
        <begin position="213"/>
        <end position="271"/>
    </location>
</feature>
<dbReference type="PANTHER" id="PTHR13780:SF36">
    <property type="entry name" value="CBS DOMAIN-CONTAINING PROTEIN"/>
    <property type="match status" value="1"/>
</dbReference>
<dbReference type="Pfam" id="PF00571">
    <property type="entry name" value="CBS"/>
    <property type="match status" value="2"/>
</dbReference>
<dbReference type="SUPFAM" id="SSF54631">
    <property type="entry name" value="CBS-domain pair"/>
    <property type="match status" value="2"/>
</dbReference>
<dbReference type="InterPro" id="IPR046342">
    <property type="entry name" value="CBS_dom_sf"/>
</dbReference>
<dbReference type="GeneID" id="80874925"/>
<evidence type="ECO:0000256" key="7">
    <source>
        <dbReference type="SAM" id="MobiDB-lite"/>
    </source>
</evidence>
<evidence type="ECO:0000313" key="10">
    <source>
        <dbReference type="Proteomes" id="UP001212411"/>
    </source>
</evidence>